<evidence type="ECO:0000313" key="2">
    <source>
        <dbReference type="EMBL" id="KAL1876945.1"/>
    </source>
</evidence>
<keyword evidence="3" id="KW-1185">Reference proteome</keyword>
<sequence>MERFLSVAPREVPLRAVPLGAQRVVREVQKVALALAREALELERVVQELAREELELERAVQGREQEREVLLLEEKLPLPLLRISRLCKAWASRDSPRLDHKLTHKKL</sequence>
<dbReference type="EMBL" id="JAWRVE010000015">
    <property type="protein sequence ID" value="KAL1876945.1"/>
    <property type="molecule type" value="Genomic_DNA"/>
</dbReference>
<evidence type="ECO:0000313" key="3">
    <source>
        <dbReference type="Proteomes" id="UP001583177"/>
    </source>
</evidence>
<feature type="coiled-coil region" evidence="1">
    <location>
        <begin position="32"/>
        <end position="66"/>
    </location>
</feature>
<dbReference type="Proteomes" id="UP001583177">
    <property type="component" value="Unassembled WGS sequence"/>
</dbReference>
<comment type="caution">
    <text evidence="2">The sequence shown here is derived from an EMBL/GenBank/DDBJ whole genome shotgun (WGS) entry which is preliminary data.</text>
</comment>
<accession>A0ABR3XMI3</accession>
<protein>
    <submittedName>
        <fullName evidence="2">Uncharacterized protein</fullName>
    </submittedName>
</protein>
<proteinExistence type="predicted"/>
<organism evidence="2 3">
    <name type="scientific">Diaporthe australafricana</name>
    <dbReference type="NCBI Taxonomy" id="127596"/>
    <lineage>
        <taxon>Eukaryota</taxon>
        <taxon>Fungi</taxon>
        <taxon>Dikarya</taxon>
        <taxon>Ascomycota</taxon>
        <taxon>Pezizomycotina</taxon>
        <taxon>Sordariomycetes</taxon>
        <taxon>Sordariomycetidae</taxon>
        <taxon>Diaporthales</taxon>
        <taxon>Diaporthaceae</taxon>
        <taxon>Diaporthe</taxon>
    </lineage>
</organism>
<reference evidence="2 3" key="1">
    <citation type="journal article" date="2024" name="IMA Fungus">
        <title>IMA Genome - F19 : A genome assembly and annotation guide to empower mycologists, including annotated draft genome sequences of Ceratocystis pirilliformis, Diaporthe australafricana, Fusarium ophioides, Paecilomyces lecythidis, and Sporothrix stenoceras.</title>
        <authorList>
            <person name="Aylward J."/>
            <person name="Wilson A.M."/>
            <person name="Visagie C.M."/>
            <person name="Spraker J."/>
            <person name="Barnes I."/>
            <person name="Buitendag C."/>
            <person name="Ceriani C."/>
            <person name="Del Mar Angel L."/>
            <person name="du Plessis D."/>
            <person name="Fuchs T."/>
            <person name="Gasser K."/>
            <person name="Kramer D."/>
            <person name="Li W."/>
            <person name="Munsamy K."/>
            <person name="Piso A."/>
            <person name="Price J.L."/>
            <person name="Sonnekus B."/>
            <person name="Thomas C."/>
            <person name="van der Nest A."/>
            <person name="van Dijk A."/>
            <person name="van Heerden A."/>
            <person name="van Vuuren N."/>
            <person name="Yilmaz N."/>
            <person name="Duong T.A."/>
            <person name="van der Merwe N.A."/>
            <person name="Wingfield M.J."/>
            <person name="Wingfield B.D."/>
        </authorList>
    </citation>
    <scope>NUCLEOTIDE SEQUENCE [LARGE SCALE GENOMIC DNA]</scope>
    <source>
        <strain evidence="2 3">CMW 18300</strain>
    </source>
</reference>
<gene>
    <name evidence="2" type="ORF">Daus18300_002552</name>
</gene>
<name>A0ABR3XMI3_9PEZI</name>
<keyword evidence="1" id="KW-0175">Coiled coil</keyword>
<evidence type="ECO:0000256" key="1">
    <source>
        <dbReference type="SAM" id="Coils"/>
    </source>
</evidence>